<dbReference type="Gene3D" id="3.90.1150.10">
    <property type="entry name" value="Aspartate Aminotransferase, domain 1"/>
    <property type="match status" value="1"/>
</dbReference>
<dbReference type="InterPro" id="IPR004839">
    <property type="entry name" value="Aminotransferase_I/II_large"/>
</dbReference>
<comment type="caution">
    <text evidence="3">The sequence shown here is derived from an EMBL/GenBank/DDBJ whole genome shotgun (WGS) entry which is preliminary data.</text>
</comment>
<dbReference type="AlphaFoldDB" id="A0AAN7H316"/>
<dbReference type="CDD" id="cd00609">
    <property type="entry name" value="AAT_like"/>
    <property type="match status" value="1"/>
</dbReference>
<dbReference type="InterPro" id="IPR050478">
    <property type="entry name" value="Ethylene_sulfur-biosynth"/>
</dbReference>
<dbReference type="Gene3D" id="3.40.640.10">
    <property type="entry name" value="Type I PLP-dependent aspartate aminotransferase-like (Major domain)"/>
    <property type="match status" value="1"/>
</dbReference>
<dbReference type="InterPro" id="IPR015424">
    <property type="entry name" value="PyrdxlP-dep_Trfase"/>
</dbReference>
<evidence type="ECO:0000256" key="1">
    <source>
        <dbReference type="ARBA" id="ARBA00022898"/>
    </source>
</evidence>
<name>A0AAN7H316_9PEZI</name>
<dbReference type="PANTHER" id="PTHR43795">
    <property type="entry name" value="BIFUNCTIONAL ASPARTATE AMINOTRANSFERASE AND GLUTAMATE/ASPARTATE-PREPHENATE AMINOTRANSFERASE-RELATED"/>
    <property type="match status" value="1"/>
</dbReference>
<dbReference type="PRINTS" id="PR00753">
    <property type="entry name" value="ACCSYNTHASE"/>
</dbReference>
<dbReference type="GO" id="GO:0006520">
    <property type="term" value="P:amino acid metabolic process"/>
    <property type="evidence" value="ECO:0007669"/>
    <property type="project" value="TreeGrafter"/>
</dbReference>
<dbReference type="InterPro" id="IPR015421">
    <property type="entry name" value="PyrdxlP-dep_Trfase_major"/>
</dbReference>
<dbReference type="EMBL" id="MU865345">
    <property type="protein sequence ID" value="KAK4226579.1"/>
    <property type="molecule type" value="Genomic_DNA"/>
</dbReference>
<reference evidence="3" key="2">
    <citation type="submission" date="2023-05" db="EMBL/GenBank/DDBJ databases">
        <authorList>
            <consortium name="Lawrence Berkeley National Laboratory"/>
            <person name="Steindorff A."/>
            <person name="Hensen N."/>
            <person name="Bonometti L."/>
            <person name="Westerberg I."/>
            <person name="Brannstrom I.O."/>
            <person name="Guillou S."/>
            <person name="Cros-Aarteil S."/>
            <person name="Calhoun S."/>
            <person name="Haridas S."/>
            <person name="Kuo A."/>
            <person name="Mondo S."/>
            <person name="Pangilinan J."/>
            <person name="Riley R."/>
            <person name="Labutti K."/>
            <person name="Andreopoulos B."/>
            <person name="Lipzen A."/>
            <person name="Chen C."/>
            <person name="Yanf M."/>
            <person name="Daum C."/>
            <person name="Ng V."/>
            <person name="Clum A."/>
            <person name="Ohm R."/>
            <person name="Martin F."/>
            <person name="Silar P."/>
            <person name="Natvig D."/>
            <person name="Lalanne C."/>
            <person name="Gautier V."/>
            <person name="Ament-Velasquez S.L."/>
            <person name="Kruys A."/>
            <person name="Hutchinson M.I."/>
            <person name="Powell A.J."/>
            <person name="Barry K."/>
            <person name="Miller A.N."/>
            <person name="Grigoriev I.V."/>
            <person name="Debuchy R."/>
            <person name="Gladieux P."/>
            <person name="Thoren M.H."/>
            <person name="Johannesson H."/>
        </authorList>
    </citation>
    <scope>NUCLEOTIDE SEQUENCE</scope>
    <source>
        <strain evidence="3">CBS 990.96</strain>
    </source>
</reference>
<protein>
    <submittedName>
        <fullName evidence="3">1-aminocyclopropane-1-carboxylate synthase</fullName>
    </submittedName>
</protein>
<evidence type="ECO:0000313" key="3">
    <source>
        <dbReference type="EMBL" id="KAK4226579.1"/>
    </source>
</evidence>
<accession>A0AAN7H316</accession>
<dbReference type="SUPFAM" id="SSF53383">
    <property type="entry name" value="PLP-dependent transferases"/>
    <property type="match status" value="1"/>
</dbReference>
<feature type="domain" description="Aminotransferase class I/classII large" evidence="2">
    <location>
        <begin position="55"/>
        <end position="455"/>
    </location>
</feature>
<dbReference type="PANTHER" id="PTHR43795:SF39">
    <property type="entry name" value="AMINOTRANSFERASE CLASS I_CLASSII DOMAIN-CONTAINING PROTEIN"/>
    <property type="match status" value="1"/>
</dbReference>
<dbReference type="Pfam" id="PF00155">
    <property type="entry name" value="Aminotran_1_2"/>
    <property type="match status" value="1"/>
</dbReference>
<evidence type="ECO:0000259" key="2">
    <source>
        <dbReference type="Pfam" id="PF00155"/>
    </source>
</evidence>
<proteinExistence type="predicted"/>
<organism evidence="3 4">
    <name type="scientific">Podospora fimiseda</name>
    <dbReference type="NCBI Taxonomy" id="252190"/>
    <lineage>
        <taxon>Eukaryota</taxon>
        <taxon>Fungi</taxon>
        <taxon>Dikarya</taxon>
        <taxon>Ascomycota</taxon>
        <taxon>Pezizomycotina</taxon>
        <taxon>Sordariomycetes</taxon>
        <taxon>Sordariomycetidae</taxon>
        <taxon>Sordariales</taxon>
        <taxon>Podosporaceae</taxon>
        <taxon>Podospora</taxon>
    </lineage>
</organism>
<dbReference type="InterPro" id="IPR015422">
    <property type="entry name" value="PyrdxlP-dep_Trfase_small"/>
</dbReference>
<reference evidence="3" key="1">
    <citation type="journal article" date="2023" name="Mol. Phylogenet. Evol.">
        <title>Genome-scale phylogeny and comparative genomics of the fungal order Sordariales.</title>
        <authorList>
            <person name="Hensen N."/>
            <person name="Bonometti L."/>
            <person name="Westerberg I."/>
            <person name="Brannstrom I.O."/>
            <person name="Guillou S."/>
            <person name="Cros-Aarteil S."/>
            <person name="Calhoun S."/>
            <person name="Haridas S."/>
            <person name="Kuo A."/>
            <person name="Mondo S."/>
            <person name="Pangilinan J."/>
            <person name="Riley R."/>
            <person name="LaButti K."/>
            <person name="Andreopoulos B."/>
            <person name="Lipzen A."/>
            <person name="Chen C."/>
            <person name="Yan M."/>
            <person name="Daum C."/>
            <person name="Ng V."/>
            <person name="Clum A."/>
            <person name="Steindorff A."/>
            <person name="Ohm R.A."/>
            <person name="Martin F."/>
            <person name="Silar P."/>
            <person name="Natvig D.O."/>
            <person name="Lalanne C."/>
            <person name="Gautier V."/>
            <person name="Ament-Velasquez S.L."/>
            <person name="Kruys A."/>
            <person name="Hutchinson M.I."/>
            <person name="Powell A.J."/>
            <person name="Barry K."/>
            <person name="Miller A.N."/>
            <person name="Grigoriev I.V."/>
            <person name="Debuchy R."/>
            <person name="Gladieux P."/>
            <person name="Hiltunen Thoren M."/>
            <person name="Johannesson H."/>
        </authorList>
    </citation>
    <scope>NUCLEOTIDE SEQUENCE</scope>
    <source>
        <strain evidence="3">CBS 990.96</strain>
    </source>
</reference>
<dbReference type="Proteomes" id="UP001301958">
    <property type="component" value="Unassembled WGS sequence"/>
</dbReference>
<keyword evidence="4" id="KW-1185">Reference proteome</keyword>
<dbReference type="GO" id="GO:0008483">
    <property type="term" value="F:transaminase activity"/>
    <property type="evidence" value="ECO:0007669"/>
    <property type="project" value="TreeGrafter"/>
</dbReference>
<dbReference type="GO" id="GO:0030170">
    <property type="term" value="F:pyridoxal phosphate binding"/>
    <property type="evidence" value="ECO:0007669"/>
    <property type="project" value="InterPro"/>
</dbReference>
<evidence type="ECO:0000313" key="4">
    <source>
        <dbReference type="Proteomes" id="UP001301958"/>
    </source>
</evidence>
<gene>
    <name evidence="3" type="ORF">QBC38DRAFT_366176</name>
</gene>
<keyword evidence="1" id="KW-0663">Pyridoxal phosphate</keyword>
<sequence length="473" mass="53179">MANASDAETAAAAEFRLSSRAAHNHLHKRAWEFFEKCLATPWSPETPDGVSDLRINLGVAENAMMHKEVSSFIEQNLRVDPVSQLTYGSGPKGSPRLKRALASFLNTTFEVREAVEPEDIIIMAGVTPVIDALSWAICNEGEGIIIPRPFYTAFSHDIPTRARGVVIPAWFRDLEGYTGFDDVFDAEMNKKALQRALETAVSNGIKAKALILTHPHNPLGRCYPVETIKEIASFCGRHNLHLISDEIYAKSVFRNPKAPNAIPFTSILSLDLTDRIDSQLVHVTYGASKDFCANGLRLGMLYTRNEGLMSAIASNAMLGWPPYIVQDIWAGMLENQSFLNDFLETNQKQLAEQYAITTQFLDEQGIPYFANSNAGMFLWIDLRRLLCGMHWSEERLPDLTVRRLSAEDKEKYLKKEQDIFNRCGENKVLLACGSAFSTEELGWFRLTFTPTRDALYVGLSRLKDVFDQLRQEV</sequence>